<reference evidence="6 7" key="3">
    <citation type="submission" date="2020-08" db="EMBL/GenBank/DDBJ databases">
        <authorList>
            <person name="Partida-Martinez L."/>
            <person name="Huntemann M."/>
            <person name="Clum A."/>
            <person name="Wang J."/>
            <person name="Palaniappan K."/>
            <person name="Ritter S."/>
            <person name="Chen I.-M."/>
            <person name="Stamatis D."/>
            <person name="Reddy T."/>
            <person name="O'Malley R."/>
            <person name="Daum C."/>
            <person name="Shapiro N."/>
            <person name="Ivanova N."/>
            <person name="Kyrpides N."/>
            <person name="Woyke T."/>
        </authorList>
    </citation>
    <scope>NUCLEOTIDE SEQUENCE [LARGE SCALE GENOMIC DNA]</scope>
    <source>
        <strain evidence="6 7">AS3.13</strain>
    </source>
</reference>
<evidence type="ECO:0000313" key="7">
    <source>
        <dbReference type="Proteomes" id="UP000522313"/>
    </source>
</evidence>
<proteinExistence type="inferred from homology"/>
<evidence type="ECO:0000313" key="5">
    <source>
        <dbReference type="EMBL" id="MBB5724918.1"/>
    </source>
</evidence>
<feature type="domain" description="SHSP" evidence="4">
    <location>
        <begin position="54"/>
        <end position="165"/>
    </location>
</feature>
<dbReference type="Pfam" id="PF00011">
    <property type="entry name" value="HSP20"/>
    <property type="match status" value="1"/>
</dbReference>
<dbReference type="SUPFAM" id="SSF49764">
    <property type="entry name" value="HSP20-like chaperones"/>
    <property type="match status" value="1"/>
</dbReference>
<reference evidence="6 7" key="2">
    <citation type="submission" date="2020-08" db="EMBL/GenBank/DDBJ databases">
        <title>The Agave Microbiome: Exploring the role of microbial communities in plant adaptations to desert environments.</title>
        <authorList>
            <person name="Partida-Martinez L.P."/>
        </authorList>
    </citation>
    <scope>NUCLEOTIDE SEQUENCE [LARGE SCALE GENOMIC DNA]</scope>
    <source>
        <strain evidence="6 7">AS3.13</strain>
    </source>
</reference>
<comment type="caution">
    <text evidence="6">The sequence shown here is derived from an EMBL/GenBank/DDBJ whole genome shotgun (WGS) entry which is preliminary data.</text>
</comment>
<dbReference type="CDD" id="cd06470">
    <property type="entry name" value="ACD_IbpA-B_like"/>
    <property type="match status" value="1"/>
</dbReference>
<dbReference type="InterPro" id="IPR008978">
    <property type="entry name" value="HSP20-like_chaperone"/>
</dbReference>
<name>A0A7X0MLC4_9SPHN</name>
<dbReference type="EMBL" id="JACIJN010000002">
    <property type="protein sequence ID" value="MBB5724918.1"/>
    <property type="molecule type" value="Genomic_DNA"/>
</dbReference>
<evidence type="ECO:0000256" key="1">
    <source>
        <dbReference type="ARBA" id="ARBA00023016"/>
    </source>
</evidence>
<dbReference type="InterPro" id="IPR002068">
    <property type="entry name" value="A-crystallin/Hsp20_dom"/>
</dbReference>
<comment type="similarity">
    <text evidence="2 3">Belongs to the small heat shock protein (HSP20) family.</text>
</comment>
<evidence type="ECO:0000259" key="4">
    <source>
        <dbReference type="PROSITE" id="PS01031"/>
    </source>
</evidence>
<dbReference type="PROSITE" id="PS01031">
    <property type="entry name" value="SHSP"/>
    <property type="match status" value="1"/>
</dbReference>
<dbReference type="Proteomes" id="UP000522313">
    <property type="component" value="Unassembled WGS sequence"/>
</dbReference>
<evidence type="ECO:0000313" key="6">
    <source>
        <dbReference type="EMBL" id="MBB6503104.1"/>
    </source>
</evidence>
<dbReference type="PANTHER" id="PTHR47062">
    <property type="match status" value="1"/>
</dbReference>
<dbReference type="Gene3D" id="2.60.40.790">
    <property type="match status" value="1"/>
</dbReference>
<evidence type="ECO:0000256" key="2">
    <source>
        <dbReference type="PROSITE-ProRule" id="PRU00285"/>
    </source>
</evidence>
<keyword evidence="8" id="KW-1185">Reference proteome</keyword>
<sequence>MPDTGPHETGVAQQRAPLSNSSLEDLTMRFDLTPYRRSTIGFDRLFDLIEANARSAAENYPPFNLERVADDRYRITLAIAGFSRDEIEIVAQQNLLLVTGKKDDKADNNQFLHLGIANRSFERRFELADFVFVEDARLNDGLLVIDLVREVPEAMKPKSIAIKTGTPLAAVENKAADEAQAA</sequence>
<organism evidence="6 7">
    <name type="scientific">Sphingomonas endophytica</name>
    <dbReference type="NCBI Taxonomy" id="869719"/>
    <lineage>
        <taxon>Bacteria</taxon>
        <taxon>Pseudomonadati</taxon>
        <taxon>Pseudomonadota</taxon>
        <taxon>Alphaproteobacteria</taxon>
        <taxon>Sphingomonadales</taxon>
        <taxon>Sphingomonadaceae</taxon>
        <taxon>Sphingomonas</taxon>
    </lineage>
</organism>
<dbReference type="PANTHER" id="PTHR47062:SF1">
    <property type="entry name" value="SMALL HEAT SHOCK PROTEIN IBPA"/>
    <property type="match status" value="1"/>
</dbReference>
<dbReference type="InterPro" id="IPR037913">
    <property type="entry name" value="ACD_IbpA/B"/>
</dbReference>
<dbReference type="EMBL" id="JACHBT010000001">
    <property type="protein sequence ID" value="MBB6503104.1"/>
    <property type="molecule type" value="Genomic_DNA"/>
</dbReference>
<protein>
    <submittedName>
        <fullName evidence="6">Molecular chaperone IbpA</fullName>
    </submittedName>
</protein>
<evidence type="ECO:0000313" key="8">
    <source>
        <dbReference type="Proteomes" id="UP000560131"/>
    </source>
</evidence>
<dbReference type="Proteomes" id="UP000560131">
    <property type="component" value="Unassembled WGS sequence"/>
</dbReference>
<accession>A0A7X0MLC4</accession>
<keyword evidence="1" id="KW-0346">Stress response</keyword>
<evidence type="ECO:0000256" key="3">
    <source>
        <dbReference type="RuleBase" id="RU003616"/>
    </source>
</evidence>
<reference evidence="5 8" key="1">
    <citation type="submission" date="2020-08" db="EMBL/GenBank/DDBJ databases">
        <title>Genomic Encyclopedia of Type Strains, Phase IV (KMG-IV): sequencing the most valuable type-strain genomes for metagenomic binning, comparative biology and taxonomic classification.</title>
        <authorList>
            <person name="Goeker M."/>
        </authorList>
    </citation>
    <scope>NUCLEOTIDE SEQUENCE [LARGE SCALE GENOMIC DNA]</scope>
    <source>
        <strain evidence="5 8">DSM 101535</strain>
    </source>
</reference>
<gene>
    <name evidence="6" type="ORF">F4693_000053</name>
    <name evidence="5" type="ORF">FHS97_000826</name>
</gene>
<dbReference type="AlphaFoldDB" id="A0A7X0MLC4"/>